<sequence>MKKWIYLFVGCLLLFNKSVYAVDPDLDWKTIESEHLYVHYAEGNKALAERALTIAEKAHLRLTKELDWYPIEKTHIVLSDETDQPNGFAFPVFFNRTVIFLAPPTSVNTLEDFDDWMTTLIVHEYTHIIHLDKSAGSPESLRNYFGRFLFLFPNLFQPSWVIEGLATHKETDEKRGVGRGQSAMFASMMRAEVAKGLQPISHVNFPVATWPAGTTRYLYGVYFMKFISEVYGEDKLQLWIEKYSNNLFPFFINTNANKTLGKNLMPLWSEYQQWLRGKFQPQIEDITAKGIVAGKQFSKEAYRTGSVQSIATAKGEEVYFVQNSGYKRSHLMHVDTKGNRKVLADLNNGAGLDLHAKAGLLLTQNEFCNYFTIYSDIYHYDVKNNKLQRLTECGRFLSARWMPDGEQIMAVHHEAGKFELQLLDKKAAFKENLWQAKRGEILGQIDVSPDGRSVVASLWRKGDGWNIERFDIASKHWTKLTRGVSIAANPQYTANGDILFSMEVNDVYNLHQYKTDTGDVTQLTNLIGGAFQSSQATTDGPIYYAGYSAEGFAIYKLELDDTEKKAIDIVELLDDTIITEPFTLTEDHLQIFDYTITPHKQRDYGAWSSLRPRWWFPTFEFSDQRSQYGVQTAGSDALAIHNYFLAANYDSKLEKPAASLSYSYASRYFLSYTRLNEIFLDIDGNLNSVSGRDVVSAAFALHDRKIQNQSDFLFSIIYDKTANNELINGSVNIESFEDHLLGFAWLYNSADFNPLSISLNDGMNVRLVAEDSDLLGSDFAGQIYTLDWRQYIRTGRESTIALRFVQGWGSDQPRPFRLGGEGANQDTLEVLLNGASSEGVFDRRKYALRGYKEGQPQLIGRRAQLLSAEWRIPIQRIERGVMTPPVGITQWFGSIFAETGSAYRNSPDTYYSSAGIEVTADINVFYNLLLRTRVGYAHGFDSDIGEDRLYLKVGSSF</sequence>
<evidence type="ECO:0008006" key="2">
    <source>
        <dbReference type="Google" id="ProtNLM"/>
    </source>
</evidence>
<dbReference type="Gene3D" id="2.40.160.50">
    <property type="entry name" value="membrane protein fhac: a member of the omp85/tpsb transporter family"/>
    <property type="match status" value="1"/>
</dbReference>
<dbReference type="SUPFAM" id="SSF82171">
    <property type="entry name" value="DPP6 N-terminal domain-like"/>
    <property type="match status" value="1"/>
</dbReference>
<proteinExistence type="predicted"/>
<evidence type="ECO:0000313" key="1">
    <source>
        <dbReference type="EMBL" id="VAW53705.1"/>
    </source>
</evidence>
<dbReference type="AlphaFoldDB" id="A0A3B0WCW7"/>
<name>A0A3B0WCW7_9ZZZZ</name>
<accession>A0A3B0WCW7</accession>
<dbReference type="Gene3D" id="2.120.10.30">
    <property type="entry name" value="TolB, C-terminal domain"/>
    <property type="match status" value="1"/>
</dbReference>
<protein>
    <recommendedName>
        <fullName evidence="2">TolB protein, periplasmic protein involved in the tonb-independent uptake of group A colicins</fullName>
    </recommendedName>
</protein>
<dbReference type="EMBL" id="UOFE01000035">
    <property type="protein sequence ID" value="VAW53705.1"/>
    <property type="molecule type" value="Genomic_DNA"/>
</dbReference>
<dbReference type="InterPro" id="IPR011042">
    <property type="entry name" value="6-blade_b-propeller_TolB-like"/>
</dbReference>
<dbReference type="PANTHER" id="PTHR36842:SF1">
    <property type="entry name" value="PROTEIN TOLB"/>
    <property type="match status" value="1"/>
</dbReference>
<dbReference type="PANTHER" id="PTHR36842">
    <property type="entry name" value="PROTEIN TOLB HOMOLOG"/>
    <property type="match status" value="1"/>
</dbReference>
<gene>
    <name evidence="1" type="ORF">MNBD_GAMMA05-1208</name>
</gene>
<reference evidence="1" key="1">
    <citation type="submission" date="2018-06" db="EMBL/GenBank/DDBJ databases">
        <authorList>
            <person name="Zhirakovskaya E."/>
        </authorList>
    </citation>
    <scope>NUCLEOTIDE SEQUENCE</scope>
</reference>
<organism evidence="1">
    <name type="scientific">hydrothermal vent metagenome</name>
    <dbReference type="NCBI Taxonomy" id="652676"/>
    <lineage>
        <taxon>unclassified sequences</taxon>
        <taxon>metagenomes</taxon>
        <taxon>ecological metagenomes</taxon>
    </lineage>
</organism>